<name>A0A543CS21_9ACTN</name>
<organism evidence="1 2">
    <name type="scientific">Actinoallomurus bryophytorum</name>
    <dbReference type="NCBI Taxonomy" id="1490222"/>
    <lineage>
        <taxon>Bacteria</taxon>
        <taxon>Bacillati</taxon>
        <taxon>Actinomycetota</taxon>
        <taxon>Actinomycetes</taxon>
        <taxon>Streptosporangiales</taxon>
        <taxon>Thermomonosporaceae</taxon>
        <taxon>Actinoallomurus</taxon>
    </lineage>
</organism>
<gene>
    <name evidence="1" type="ORF">FB559_5501</name>
</gene>
<protein>
    <submittedName>
        <fullName evidence="1">Uncharacterized protein</fullName>
    </submittedName>
</protein>
<dbReference type="EMBL" id="VFOZ01000001">
    <property type="protein sequence ID" value="TQL99800.1"/>
    <property type="molecule type" value="Genomic_DNA"/>
</dbReference>
<reference evidence="1 2" key="1">
    <citation type="submission" date="2019-06" db="EMBL/GenBank/DDBJ databases">
        <title>Sequencing the genomes of 1000 actinobacteria strains.</title>
        <authorList>
            <person name="Klenk H.-P."/>
        </authorList>
    </citation>
    <scope>NUCLEOTIDE SEQUENCE [LARGE SCALE GENOMIC DNA]</scope>
    <source>
        <strain evidence="1 2">DSM 102200</strain>
    </source>
</reference>
<evidence type="ECO:0000313" key="1">
    <source>
        <dbReference type="EMBL" id="TQL99800.1"/>
    </source>
</evidence>
<sequence>MSVLTPRSLPFRYAHYLMNNKSPLYIYWS</sequence>
<evidence type="ECO:0000313" key="2">
    <source>
        <dbReference type="Proteomes" id="UP000316096"/>
    </source>
</evidence>
<keyword evidence="2" id="KW-1185">Reference proteome</keyword>
<accession>A0A543CS21</accession>
<proteinExistence type="predicted"/>
<comment type="caution">
    <text evidence="1">The sequence shown here is derived from an EMBL/GenBank/DDBJ whole genome shotgun (WGS) entry which is preliminary data.</text>
</comment>
<dbReference type="AlphaFoldDB" id="A0A543CS21"/>
<dbReference type="Proteomes" id="UP000316096">
    <property type="component" value="Unassembled WGS sequence"/>
</dbReference>